<accession>A0ABP6KH02</accession>
<dbReference type="PROSITE" id="PS00606">
    <property type="entry name" value="KS3_1"/>
    <property type="match status" value="1"/>
</dbReference>
<keyword evidence="6 14" id="KW-0808">Transferase</keyword>
<evidence type="ECO:0000256" key="2">
    <source>
        <dbReference type="ARBA" id="ARBA00008467"/>
    </source>
</evidence>
<evidence type="ECO:0000256" key="1">
    <source>
        <dbReference type="ARBA" id="ARBA00005194"/>
    </source>
</evidence>
<evidence type="ECO:0000256" key="10">
    <source>
        <dbReference type="ARBA" id="ARBA00023315"/>
    </source>
</evidence>
<dbReference type="InterPro" id="IPR018201">
    <property type="entry name" value="Ketoacyl_synth_AS"/>
</dbReference>
<evidence type="ECO:0000256" key="7">
    <source>
        <dbReference type="ARBA" id="ARBA00022832"/>
    </source>
</evidence>
<name>A0ABP6KH02_9ACTN</name>
<dbReference type="InterPro" id="IPR016039">
    <property type="entry name" value="Thiolase-like"/>
</dbReference>
<dbReference type="Proteomes" id="UP001499930">
    <property type="component" value="Unassembled WGS sequence"/>
</dbReference>
<comment type="function">
    <text evidence="11 14">Involved in the type II fatty acid elongation cycle. Catalyzes the elongation of a wide range of acyl-ACP by the addition of two carbons from malonyl-ACP to an acyl acceptor. Can efficiently catalyze the conversion of palmitoleoyl-ACP (cis-hexadec-9-enoyl-ACP) to cis-vaccenoyl-ACP (cis-octadec-11-enoyl-ACP), an essential step in the thermal regulation of fatty acid composition.</text>
</comment>
<evidence type="ECO:0000256" key="14">
    <source>
        <dbReference type="PIRNR" id="PIRNR000447"/>
    </source>
</evidence>
<comment type="catalytic activity">
    <reaction evidence="13 14">
        <text>a fatty acyl-[ACP] + malonyl-[ACP] + H(+) = a 3-oxoacyl-[ACP] + holo-[ACP] + CO2</text>
        <dbReference type="Rhea" id="RHEA:22836"/>
        <dbReference type="Rhea" id="RHEA-COMP:9623"/>
        <dbReference type="Rhea" id="RHEA-COMP:9685"/>
        <dbReference type="Rhea" id="RHEA-COMP:9916"/>
        <dbReference type="Rhea" id="RHEA-COMP:14125"/>
        <dbReference type="ChEBI" id="CHEBI:15378"/>
        <dbReference type="ChEBI" id="CHEBI:16526"/>
        <dbReference type="ChEBI" id="CHEBI:64479"/>
        <dbReference type="ChEBI" id="CHEBI:78449"/>
        <dbReference type="ChEBI" id="CHEBI:78776"/>
        <dbReference type="ChEBI" id="CHEBI:138651"/>
    </reaction>
</comment>
<evidence type="ECO:0000313" key="18">
    <source>
        <dbReference type="Proteomes" id="UP001499930"/>
    </source>
</evidence>
<dbReference type="InterPro" id="IPR014030">
    <property type="entry name" value="Ketoacyl_synth_N"/>
</dbReference>
<dbReference type="InterPro" id="IPR014031">
    <property type="entry name" value="Ketoacyl_synth_C"/>
</dbReference>
<keyword evidence="9 14" id="KW-0275">Fatty acid biosynthesis</keyword>
<dbReference type="Gene3D" id="3.40.47.10">
    <property type="match status" value="1"/>
</dbReference>
<dbReference type="InterPro" id="IPR017568">
    <property type="entry name" value="3-oxoacyl-ACP_synth-2"/>
</dbReference>
<keyword evidence="5 14" id="KW-0444">Lipid biosynthesis</keyword>
<gene>
    <name evidence="17" type="primary">fabF_1</name>
    <name evidence="17" type="ORF">GCM10017559_26330</name>
</gene>
<dbReference type="PANTHER" id="PTHR11712:SF336">
    <property type="entry name" value="3-OXOACYL-[ACYL-CARRIER-PROTEIN] SYNTHASE, MITOCHONDRIAL"/>
    <property type="match status" value="1"/>
</dbReference>
<evidence type="ECO:0000259" key="16">
    <source>
        <dbReference type="PROSITE" id="PS52004"/>
    </source>
</evidence>
<evidence type="ECO:0000256" key="3">
    <source>
        <dbReference type="ARBA" id="ARBA00012356"/>
    </source>
</evidence>
<evidence type="ECO:0000256" key="8">
    <source>
        <dbReference type="ARBA" id="ARBA00023098"/>
    </source>
</evidence>
<keyword evidence="7" id="KW-0276">Fatty acid metabolism</keyword>
<evidence type="ECO:0000256" key="11">
    <source>
        <dbReference type="ARBA" id="ARBA00024006"/>
    </source>
</evidence>
<protein>
    <recommendedName>
        <fullName evidence="4 14">3-oxoacyl-[acyl-carrier-protein] synthase 2</fullName>
        <ecNumber evidence="3 14">2.3.1.179</ecNumber>
    </recommendedName>
</protein>
<dbReference type="InterPro" id="IPR020841">
    <property type="entry name" value="PKS_Beta-ketoAc_synthase_dom"/>
</dbReference>
<evidence type="ECO:0000256" key="9">
    <source>
        <dbReference type="ARBA" id="ARBA00023160"/>
    </source>
</evidence>
<evidence type="ECO:0000256" key="4">
    <source>
        <dbReference type="ARBA" id="ARBA00014657"/>
    </source>
</evidence>
<evidence type="ECO:0000256" key="6">
    <source>
        <dbReference type="ARBA" id="ARBA00022679"/>
    </source>
</evidence>
<organism evidence="17 18">
    <name type="scientific">Streptosporangium longisporum</name>
    <dbReference type="NCBI Taxonomy" id="46187"/>
    <lineage>
        <taxon>Bacteria</taxon>
        <taxon>Bacillati</taxon>
        <taxon>Actinomycetota</taxon>
        <taxon>Actinomycetes</taxon>
        <taxon>Streptosporangiales</taxon>
        <taxon>Streptosporangiaceae</taxon>
        <taxon>Streptosporangium</taxon>
    </lineage>
</organism>
<reference evidence="18" key="1">
    <citation type="journal article" date="2019" name="Int. J. Syst. Evol. Microbiol.">
        <title>The Global Catalogue of Microorganisms (GCM) 10K type strain sequencing project: providing services to taxonomists for standard genome sequencing and annotation.</title>
        <authorList>
            <consortium name="The Broad Institute Genomics Platform"/>
            <consortium name="The Broad Institute Genome Sequencing Center for Infectious Disease"/>
            <person name="Wu L."/>
            <person name="Ma J."/>
        </authorList>
    </citation>
    <scope>NUCLEOTIDE SEQUENCE [LARGE SCALE GENOMIC DNA]</scope>
    <source>
        <strain evidence="18">JCM 3106</strain>
    </source>
</reference>
<evidence type="ECO:0000256" key="12">
    <source>
        <dbReference type="ARBA" id="ARBA00047318"/>
    </source>
</evidence>
<dbReference type="Pfam" id="PF00109">
    <property type="entry name" value="ketoacyl-synt"/>
    <property type="match status" value="1"/>
</dbReference>
<dbReference type="CDD" id="cd00834">
    <property type="entry name" value="KAS_I_II"/>
    <property type="match status" value="1"/>
</dbReference>
<dbReference type="EMBL" id="BAAAWD010000006">
    <property type="protein sequence ID" value="GAA3003609.1"/>
    <property type="molecule type" value="Genomic_DNA"/>
</dbReference>
<feature type="domain" description="Ketosynthase family 3 (KS3)" evidence="16">
    <location>
        <begin position="1"/>
        <end position="404"/>
    </location>
</feature>
<dbReference type="SUPFAM" id="SSF53901">
    <property type="entry name" value="Thiolase-like"/>
    <property type="match status" value="2"/>
</dbReference>
<comment type="catalytic activity">
    <reaction evidence="12 14">
        <text>(9Z)-hexadecenoyl-[ACP] + malonyl-[ACP] + H(+) = 3-oxo-(11Z)-octadecenoyl-[ACP] + holo-[ACP] + CO2</text>
        <dbReference type="Rhea" id="RHEA:55040"/>
        <dbReference type="Rhea" id="RHEA-COMP:9623"/>
        <dbReference type="Rhea" id="RHEA-COMP:9685"/>
        <dbReference type="Rhea" id="RHEA-COMP:10800"/>
        <dbReference type="Rhea" id="RHEA-COMP:14074"/>
        <dbReference type="ChEBI" id="CHEBI:15378"/>
        <dbReference type="ChEBI" id="CHEBI:16526"/>
        <dbReference type="ChEBI" id="CHEBI:64479"/>
        <dbReference type="ChEBI" id="CHEBI:78449"/>
        <dbReference type="ChEBI" id="CHEBI:83989"/>
        <dbReference type="ChEBI" id="CHEBI:138538"/>
        <dbReference type="EC" id="2.3.1.179"/>
    </reaction>
</comment>
<comment type="similarity">
    <text evidence="2 14 15">Belongs to the thiolase-like superfamily. Beta-ketoacyl-ACP synthases family.</text>
</comment>
<dbReference type="InterPro" id="IPR000794">
    <property type="entry name" value="Beta-ketoacyl_synthase"/>
</dbReference>
<dbReference type="PROSITE" id="PS52004">
    <property type="entry name" value="KS3_2"/>
    <property type="match status" value="1"/>
</dbReference>
<comment type="pathway">
    <text evidence="1 14">Lipid metabolism; fatty acid biosynthesis.</text>
</comment>
<evidence type="ECO:0000256" key="15">
    <source>
        <dbReference type="RuleBase" id="RU003694"/>
    </source>
</evidence>
<evidence type="ECO:0000313" key="17">
    <source>
        <dbReference type="EMBL" id="GAA3003609.1"/>
    </source>
</evidence>
<comment type="caution">
    <text evidence="17">The sequence shown here is derived from an EMBL/GenBank/DDBJ whole genome shotgun (WGS) entry which is preliminary data.</text>
</comment>
<sequence>MVTGYGAVTPVGSDVPTMWKALVSGQSGVGEISGFDTTGLPVTIAGEVRDFDPLDFMPKRATRRLDPFAQYALAASVQAMTSADLPFPASRADRMGVLIGSGYGAEKTLTAAVETLNADGPRGVTPYFAVSGGINSAAVEVAIRFSAQGPSGAMSTACATGATCIGEAARMIMMDAADVMIAGASDDCLTRLEMVSTARTGVLSKRNDSPAEASRPFDLNRDGFVMSAGAGVVVLEEAEHALRRDAEILAEMVGYGATTDAYHLTTPEPDGRGLQQAMRLALSNAGMDAGAVDYVNAHATGTPTGDRAEITALRGVLGEHVTKIPISSVKSALGHMMGAASAIDLIATVETLRTGIVPPTTNCTHPEDPALNFVSQGPERHKVNTAMSNSFGFGGHNAVLVVTSFDG</sequence>
<keyword evidence="18" id="KW-1185">Reference proteome</keyword>
<dbReference type="NCBIfam" id="NF005589">
    <property type="entry name" value="PRK07314.1"/>
    <property type="match status" value="1"/>
</dbReference>
<proteinExistence type="inferred from homology"/>
<dbReference type="SMART" id="SM00825">
    <property type="entry name" value="PKS_KS"/>
    <property type="match status" value="1"/>
</dbReference>
<dbReference type="RefSeq" id="WP_344893281.1">
    <property type="nucleotide sequence ID" value="NZ_BAAAWD010000006.1"/>
</dbReference>
<keyword evidence="8" id="KW-0443">Lipid metabolism</keyword>
<dbReference type="PANTHER" id="PTHR11712">
    <property type="entry name" value="POLYKETIDE SYNTHASE-RELATED"/>
    <property type="match status" value="1"/>
</dbReference>
<dbReference type="Pfam" id="PF02801">
    <property type="entry name" value="Ketoacyl-synt_C"/>
    <property type="match status" value="1"/>
</dbReference>
<dbReference type="EC" id="2.3.1.179" evidence="3 14"/>
<evidence type="ECO:0000256" key="13">
    <source>
        <dbReference type="ARBA" id="ARBA00047659"/>
    </source>
</evidence>
<dbReference type="PIRSF" id="PIRSF000447">
    <property type="entry name" value="KAS_II"/>
    <property type="match status" value="1"/>
</dbReference>
<evidence type="ECO:0000256" key="5">
    <source>
        <dbReference type="ARBA" id="ARBA00022516"/>
    </source>
</evidence>
<keyword evidence="10 14" id="KW-0012">Acyltransferase</keyword>